<evidence type="ECO:0000313" key="2">
    <source>
        <dbReference type="Proteomes" id="UP000006813"/>
    </source>
</evidence>
<sequence length="278" mass="31766">MIGLSGSHTSHLDKGRAFYTRQSSRIRQNAKKPCSPFDVDKPASIQKQDQVKLRIHTDGDKCGGSPVHLQLKEKKKKDILNVVYRNMKILKLTYSVSSTETLQSTKYQVVDNIVSKLVFDFVEDEKDTPKKKRIKYSVGSLSLTSSNVHIKTESKERLDLQHISQKDFREDNVQMIKQTFLDETQEPNEKFVFISEPIPFPSNELKGLNEKMINECSMLNAAENDTKQSFTQLLPCKNKEDCILDIPEHELIVNENPSSLQTSVKVSPFKMNNNVSYP</sequence>
<accession>G5B2N2</accession>
<dbReference type="AlphaFoldDB" id="G5B2N2"/>
<dbReference type="InParanoid" id="G5B2N2"/>
<reference evidence="1 2" key="1">
    <citation type="journal article" date="2011" name="Nature">
        <title>Genome sequencing reveals insights into physiology and longevity of the naked mole rat.</title>
        <authorList>
            <person name="Kim E.B."/>
            <person name="Fang X."/>
            <person name="Fushan A.A."/>
            <person name="Huang Z."/>
            <person name="Lobanov A.V."/>
            <person name="Han L."/>
            <person name="Marino S.M."/>
            <person name="Sun X."/>
            <person name="Turanov A.A."/>
            <person name="Yang P."/>
            <person name="Yim S.H."/>
            <person name="Zhao X."/>
            <person name="Kasaikina M.V."/>
            <person name="Stoletzki N."/>
            <person name="Peng C."/>
            <person name="Polak P."/>
            <person name="Xiong Z."/>
            <person name="Kiezun A."/>
            <person name="Zhu Y."/>
            <person name="Chen Y."/>
            <person name="Kryukov G.V."/>
            <person name="Zhang Q."/>
            <person name="Peshkin L."/>
            <person name="Yang L."/>
            <person name="Bronson R.T."/>
            <person name="Buffenstein R."/>
            <person name="Wang B."/>
            <person name="Han C."/>
            <person name="Li Q."/>
            <person name="Chen L."/>
            <person name="Zhao W."/>
            <person name="Sunyaev S.R."/>
            <person name="Park T.J."/>
            <person name="Zhang G."/>
            <person name="Wang J."/>
            <person name="Gladyshev V.N."/>
        </authorList>
    </citation>
    <scope>NUCLEOTIDE SEQUENCE [LARGE SCALE GENOMIC DNA]</scope>
</reference>
<protein>
    <submittedName>
        <fullName evidence="1">DBF4-like protein A</fullName>
    </submittedName>
</protein>
<dbReference type="EMBL" id="JH168139">
    <property type="protein sequence ID" value="EHB03543.1"/>
    <property type="molecule type" value="Genomic_DNA"/>
</dbReference>
<proteinExistence type="predicted"/>
<gene>
    <name evidence="1" type="ORF">GW7_19991</name>
</gene>
<dbReference type="PANTHER" id="PTHR46251">
    <property type="entry name" value="RUN DOMAIN-CONTAINING 3 PROTEIN RUNDC3"/>
    <property type="match status" value="1"/>
</dbReference>
<dbReference type="STRING" id="10181.G5B2N2"/>
<dbReference type="PANTHER" id="PTHR46251:SF1">
    <property type="entry name" value="RUN DOMAIN-CONTAINING PROTEIN 3B"/>
    <property type="match status" value="1"/>
</dbReference>
<evidence type="ECO:0000313" key="1">
    <source>
        <dbReference type="EMBL" id="EHB03543.1"/>
    </source>
</evidence>
<organism evidence="1 2">
    <name type="scientific">Heterocephalus glaber</name>
    <name type="common">Naked mole rat</name>
    <dbReference type="NCBI Taxonomy" id="10181"/>
    <lineage>
        <taxon>Eukaryota</taxon>
        <taxon>Metazoa</taxon>
        <taxon>Chordata</taxon>
        <taxon>Craniata</taxon>
        <taxon>Vertebrata</taxon>
        <taxon>Euteleostomi</taxon>
        <taxon>Mammalia</taxon>
        <taxon>Eutheria</taxon>
        <taxon>Euarchontoglires</taxon>
        <taxon>Glires</taxon>
        <taxon>Rodentia</taxon>
        <taxon>Hystricomorpha</taxon>
        <taxon>Bathyergidae</taxon>
        <taxon>Heterocephalus</taxon>
    </lineage>
</organism>
<dbReference type="InterPro" id="IPR047340">
    <property type="entry name" value="RUNDC3A_B"/>
</dbReference>
<dbReference type="Proteomes" id="UP000006813">
    <property type="component" value="Unassembled WGS sequence"/>
</dbReference>
<name>G5B2N2_HETGA</name>